<proteinExistence type="predicted"/>
<keyword evidence="4" id="KW-1185">Reference proteome</keyword>
<keyword evidence="2" id="KW-0812">Transmembrane</keyword>
<evidence type="ECO:0000313" key="3">
    <source>
        <dbReference type="EMBL" id="KAK7995891.1"/>
    </source>
</evidence>
<feature type="compositionally biased region" description="Low complexity" evidence="1">
    <location>
        <begin position="122"/>
        <end position="143"/>
    </location>
</feature>
<feature type="compositionally biased region" description="Basic and acidic residues" evidence="1">
    <location>
        <begin position="144"/>
        <end position="155"/>
    </location>
</feature>
<accession>A0ABR1R1L4</accession>
<feature type="transmembrane region" description="Helical" evidence="2">
    <location>
        <begin position="6"/>
        <end position="32"/>
    </location>
</feature>
<dbReference type="EMBL" id="JAQQWI010000022">
    <property type="protein sequence ID" value="KAK7995891.1"/>
    <property type="molecule type" value="Genomic_DNA"/>
</dbReference>
<reference evidence="3 4" key="1">
    <citation type="submission" date="2023-01" db="EMBL/GenBank/DDBJ databases">
        <title>Analysis of 21 Apiospora genomes using comparative genomics revels a genus with tremendous synthesis potential of carbohydrate active enzymes and secondary metabolites.</title>
        <authorList>
            <person name="Sorensen T."/>
        </authorList>
    </citation>
    <scope>NUCLEOTIDE SEQUENCE [LARGE SCALE GENOMIC DNA]</scope>
    <source>
        <strain evidence="3 4">CBS 20057</strain>
    </source>
</reference>
<name>A0ABR1R1L4_9PEZI</name>
<keyword evidence="2" id="KW-0472">Membrane</keyword>
<evidence type="ECO:0000256" key="2">
    <source>
        <dbReference type="SAM" id="Phobius"/>
    </source>
</evidence>
<feature type="transmembrane region" description="Helical" evidence="2">
    <location>
        <begin position="39"/>
        <end position="58"/>
    </location>
</feature>
<feature type="compositionally biased region" description="Low complexity" evidence="1">
    <location>
        <begin position="91"/>
        <end position="100"/>
    </location>
</feature>
<comment type="caution">
    <text evidence="3">The sequence shown here is derived from an EMBL/GenBank/DDBJ whole genome shotgun (WGS) entry which is preliminary data.</text>
</comment>
<dbReference type="Proteomes" id="UP001396898">
    <property type="component" value="Unassembled WGS sequence"/>
</dbReference>
<protein>
    <submittedName>
        <fullName evidence="3">Uncharacterized protein</fullName>
    </submittedName>
</protein>
<gene>
    <name evidence="3" type="ORF">PG991_015358</name>
</gene>
<feature type="region of interest" description="Disordered" evidence="1">
    <location>
        <begin position="85"/>
        <end position="104"/>
    </location>
</feature>
<sequence>MDPAGLIPILILCVLFVAFVLAAVAVWVAAVVTWTAIWLALKLVAAVVFLPPALFLSVCCDCQGPKRAVIKVLWLKWAFLEPSSGGKDGEAATTREGTATQQPTGVSLAALHERLDALRAAQAARNAGSATATTTTSPAARESAPAERDVERGIPEGDPAGSSLPPPPPDMDIADSVLGELAPPSYQSVHDTDEPPPEYEMIESGRHIWGY</sequence>
<organism evidence="3 4">
    <name type="scientific">Apiospora marii</name>
    <dbReference type="NCBI Taxonomy" id="335849"/>
    <lineage>
        <taxon>Eukaryota</taxon>
        <taxon>Fungi</taxon>
        <taxon>Dikarya</taxon>
        <taxon>Ascomycota</taxon>
        <taxon>Pezizomycotina</taxon>
        <taxon>Sordariomycetes</taxon>
        <taxon>Xylariomycetidae</taxon>
        <taxon>Amphisphaeriales</taxon>
        <taxon>Apiosporaceae</taxon>
        <taxon>Apiospora</taxon>
    </lineage>
</organism>
<evidence type="ECO:0000256" key="1">
    <source>
        <dbReference type="SAM" id="MobiDB-lite"/>
    </source>
</evidence>
<evidence type="ECO:0000313" key="4">
    <source>
        <dbReference type="Proteomes" id="UP001396898"/>
    </source>
</evidence>
<feature type="region of interest" description="Disordered" evidence="1">
    <location>
        <begin position="122"/>
        <end position="198"/>
    </location>
</feature>
<keyword evidence="2" id="KW-1133">Transmembrane helix</keyword>